<reference evidence="4" key="1">
    <citation type="journal article" date="2012" name="MBio">
        <title>Comparative genome analysis of Trichophyton rubrum and related dermatophytes reveals candidate genes involved in infection.</title>
        <authorList>
            <person name="Martinez D.A."/>
            <person name="Oliver B.G."/>
            <person name="Graeser Y."/>
            <person name="Goldberg J.M."/>
            <person name="Li W."/>
            <person name="Martinez-Rossi N.M."/>
            <person name="Monod M."/>
            <person name="Shelest E."/>
            <person name="Barton R.C."/>
            <person name="Birch E."/>
            <person name="Brakhage A.A."/>
            <person name="Chen Z."/>
            <person name="Gurr S.J."/>
            <person name="Heiman D."/>
            <person name="Heitman J."/>
            <person name="Kosti I."/>
            <person name="Rossi A."/>
            <person name="Saif S."/>
            <person name="Samalova M."/>
            <person name="Saunders C.W."/>
            <person name="Shea T."/>
            <person name="Summerbell R.C."/>
            <person name="Xu J."/>
            <person name="Young S."/>
            <person name="Zeng Q."/>
            <person name="Birren B.W."/>
            <person name="Cuomo C.A."/>
            <person name="White T.C."/>
        </authorList>
    </citation>
    <scope>NUCLEOTIDE SEQUENCE [LARGE SCALE GENOMIC DNA]</scope>
    <source>
        <strain evidence="4">ATCC MYA-4607 / CBS 118892</strain>
    </source>
</reference>
<dbReference type="Gene3D" id="3.40.50.150">
    <property type="entry name" value="Vaccinia Virus protein VP39"/>
    <property type="match status" value="1"/>
</dbReference>
<dbReference type="SUPFAM" id="SSF53335">
    <property type="entry name" value="S-adenosyl-L-methionine-dependent methyltransferases"/>
    <property type="match status" value="1"/>
</dbReference>
<feature type="compositionally biased region" description="Polar residues" evidence="1">
    <location>
        <begin position="778"/>
        <end position="791"/>
    </location>
</feature>
<dbReference type="CDD" id="cd02440">
    <property type="entry name" value="AdoMet_MTases"/>
    <property type="match status" value="1"/>
</dbReference>
<evidence type="ECO:0008006" key="5">
    <source>
        <dbReference type="Google" id="ProtNLM"/>
    </source>
</evidence>
<dbReference type="EMBL" id="GG700649">
    <property type="protein sequence ID" value="EGD85742.2"/>
    <property type="molecule type" value="Genomic_DNA"/>
</dbReference>
<keyword evidence="2" id="KW-1133">Transmembrane helix</keyword>
<proteinExistence type="predicted"/>
<feature type="compositionally biased region" description="Low complexity" evidence="1">
    <location>
        <begin position="796"/>
        <end position="805"/>
    </location>
</feature>
<dbReference type="PANTHER" id="PTHR47473">
    <property type="entry name" value="BTA1P"/>
    <property type="match status" value="1"/>
</dbReference>
<dbReference type="Pfam" id="PF13489">
    <property type="entry name" value="Methyltransf_23"/>
    <property type="match status" value="1"/>
</dbReference>
<feature type="transmembrane region" description="Helical" evidence="2">
    <location>
        <begin position="12"/>
        <end position="33"/>
    </location>
</feature>
<dbReference type="InParanoid" id="F2SJ29"/>
<dbReference type="VEuPathDB" id="FungiDB:TERG_08712"/>
<dbReference type="STRING" id="559305.F2SJ29"/>
<evidence type="ECO:0000256" key="1">
    <source>
        <dbReference type="SAM" id="MobiDB-lite"/>
    </source>
</evidence>
<evidence type="ECO:0000313" key="4">
    <source>
        <dbReference type="Proteomes" id="UP000008864"/>
    </source>
</evidence>
<dbReference type="AlphaFoldDB" id="F2SJ29"/>
<organism evidence="3 4">
    <name type="scientific">Trichophyton rubrum (strain ATCC MYA-4607 / CBS 118892)</name>
    <name type="common">Athlete's foot fungus</name>
    <dbReference type="NCBI Taxonomy" id="559305"/>
    <lineage>
        <taxon>Eukaryota</taxon>
        <taxon>Fungi</taxon>
        <taxon>Dikarya</taxon>
        <taxon>Ascomycota</taxon>
        <taxon>Pezizomycotina</taxon>
        <taxon>Eurotiomycetes</taxon>
        <taxon>Eurotiomycetidae</taxon>
        <taxon>Onygenales</taxon>
        <taxon>Arthrodermataceae</taxon>
        <taxon>Trichophyton</taxon>
    </lineage>
</organism>
<sequence>MATTSIASMGGLLTSPIVLGASLLAVLVLYLAVTGSSASAVGKDGKAQQEPAGFLVYCRFIYANFIKPFHTPSSAGAPSGQQQALENFYQTQVLPHHRHHRRRDNGAPAPDGDETYGRLVLTLCEQASVYDATRRRLLRGREDMLGLLAAQLRLKMASKDHRPVWVDIGGGTGYNIEAMAAFVDVEQYFEHVYLVDLSPSLCEVARQRFARLGWKNVSVFCQDAREFRVPGQDAKADLITMSYSLSMIPDYYSVVDSLSSLLRNDGTIGVCDFYVQNIVDLATRNYTGGVSNRHVNWLGRVFWRAWFDVDRVNLEAARRDYLEYRFGTVISASERNYLLGGIPYYIFIGCQKDLTLNDNDAIARLDATLTESPYLSPTHHRSELSKAVQRTIPEVRSKAYESAIVNLSSNLPLPSFFYQHHHWRICYNELLTKHTQFNKEYIYAFTWEDPRVDHRLLNITSDDVILAITSAGDNILDYLCGPNTPRRIHAVDLNPNQNHLLELKVASFTALSHDDFWKIFGEGKHAGFRDLLISHLSPHLSSQAFQFWLDHASVFTSSSHGLYETGGSRHALKLVRYLFSIFGLTEEVKKMCAAKTIEEQRALWQAVWEYVVNTLDPVVRETLLSDDNYFYLLCLSGQFSKKSLPTYLTKKAHTKLSAPGAFDGLRIHTDEIQEVISRITPGTLTIAVVMDSMDWFDPSSQAAATQATAFNHALKTGGRILLRSASIEPWYIAVFEKCGFTTKRVGARFPGACIDRVNMYASTWICTKTTELAREPSKQITGRSDAKSTATKLERSVSSTSSSSVCEDLEI</sequence>
<protein>
    <recommendedName>
        <fullName evidence="5">Methyltransferase domain-containing protein</fullName>
    </recommendedName>
</protein>
<dbReference type="eggNOG" id="ENOG502QQCH">
    <property type="taxonomic scope" value="Eukaryota"/>
</dbReference>
<dbReference type="OrthoDB" id="10253390at2759"/>
<dbReference type="InterPro" id="IPR021829">
    <property type="entry name" value="DUF3419"/>
</dbReference>
<feature type="region of interest" description="Disordered" evidence="1">
    <location>
        <begin position="776"/>
        <end position="811"/>
    </location>
</feature>
<dbReference type="Proteomes" id="UP000008864">
    <property type="component" value="Unassembled WGS sequence"/>
</dbReference>
<accession>F2SJ29</accession>
<dbReference type="RefSeq" id="XP_047603813.1">
    <property type="nucleotide sequence ID" value="XM_047748999.1"/>
</dbReference>
<dbReference type="PANTHER" id="PTHR47473:SF1">
    <property type="entry name" value="METHYLTRANSFERASE DOMAIN-CONTAINING PROTEIN"/>
    <property type="match status" value="1"/>
</dbReference>
<gene>
    <name evidence="3" type="ORF">TERG_08712</name>
</gene>
<dbReference type="OMA" id="VCDFYVQ"/>
<evidence type="ECO:0000256" key="2">
    <source>
        <dbReference type="SAM" id="Phobius"/>
    </source>
</evidence>
<dbReference type="HOGENOM" id="CLU_020809_0_0_1"/>
<dbReference type="InterPro" id="IPR029063">
    <property type="entry name" value="SAM-dependent_MTases_sf"/>
</dbReference>
<dbReference type="Pfam" id="PF11899">
    <property type="entry name" value="DUF3419"/>
    <property type="match status" value="1"/>
</dbReference>
<keyword evidence="2" id="KW-0472">Membrane</keyword>
<evidence type="ECO:0000313" key="3">
    <source>
        <dbReference type="EMBL" id="EGD85742.2"/>
    </source>
</evidence>
<keyword evidence="4" id="KW-1185">Reference proteome</keyword>
<keyword evidence="2" id="KW-0812">Transmembrane</keyword>
<name>F2SJ29_TRIRC</name>
<dbReference type="GeneID" id="10378668"/>